<evidence type="ECO:0000256" key="3">
    <source>
        <dbReference type="SAM" id="Phobius"/>
    </source>
</evidence>
<keyword evidence="6" id="KW-0675">Receptor</keyword>
<dbReference type="PROSITE" id="PS50835">
    <property type="entry name" value="IG_LIKE"/>
    <property type="match status" value="2"/>
</dbReference>
<feature type="domain" description="Ig-like" evidence="5">
    <location>
        <begin position="286"/>
        <end position="364"/>
    </location>
</feature>
<dbReference type="InterPro" id="IPR036179">
    <property type="entry name" value="Ig-like_dom_sf"/>
</dbReference>
<evidence type="ECO:0000256" key="1">
    <source>
        <dbReference type="ARBA" id="ARBA00022729"/>
    </source>
</evidence>
<dbReference type="PANTHER" id="PTHR11481">
    <property type="entry name" value="IMMUNOGLOBULIN FC RECEPTOR"/>
    <property type="match status" value="1"/>
</dbReference>
<feature type="chain" id="PRO_5019067912" evidence="4">
    <location>
        <begin position="18"/>
        <end position="440"/>
    </location>
</feature>
<feature type="domain" description="Ig-like" evidence="5">
    <location>
        <begin position="102"/>
        <end position="185"/>
    </location>
</feature>
<dbReference type="Gene3D" id="2.60.40.10">
    <property type="entry name" value="Immunoglobulins"/>
    <property type="match status" value="4"/>
</dbReference>
<protein>
    <submittedName>
        <fullName evidence="6">Fc receptor like protein 4</fullName>
    </submittedName>
</protein>
<feature type="signal peptide" evidence="4">
    <location>
        <begin position="1"/>
        <end position="17"/>
    </location>
</feature>
<keyword evidence="2" id="KW-1015">Disulfide bond</keyword>
<dbReference type="GO" id="GO:0009897">
    <property type="term" value="C:external side of plasma membrane"/>
    <property type="evidence" value="ECO:0007669"/>
    <property type="project" value="TreeGrafter"/>
</dbReference>
<keyword evidence="3" id="KW-0472">Membrane</keyword>
<dbReference type="SMART" id="SM00409">
    <property type="entry name" value="IG"/>
    <property type="match status" value="4"/>
</dbReference>
<dbReference type="InterPro" id="IPR003599">
    <property type="entry name" value="Ig_sub"/>
</dbReference>
<dbReference type="EMBL" id="LC369766">
    <property type="protein sequence ID" value="BBC70852.1"/>
    <property type="molecule type" value="mRNA"/>
</dbReference>
<proteinExistence type="evidence at transcript level"/>
<feature type="transmembrane region" description="Helical" evidence="3">
    <location>
        <begin position="376"/>
        <end position="400"/>
    </location>
</feature>
<name>A0A451FD47_PAROL</name>
<dbReference type="GO" id="GO:0006955">
    <property type="term" value="P:immune response"/>
    <property type="evidence" value="ECO:0007669"/>
    <property type="project" value="TreeGrafter"/>
</dbReference>
<accession>A0A451FD47</accession>
<evidence type="ECO:0000259" key="5">
    <source>
        <dbReference type="PROSITE" id="PS50835"/>
    </source>
</evidence>
<keyword evidence="3" id="KW-0812">Transmembrane</keyword>
<dbReference type="InterPro" id="IPR013783">
    <property type="entry name" value="Ig-like_fold"/>
</dbReference>
<gene>
    <name evidence="6" type="primary">FcR4-like 4</name>
</gene>
<evidence type="ECO:0000313" key="6">
    <source>
        <dbReference type="EMBL" id="BBC70852.1"/>
    </source>
</evidence>
<keyword evidence="3" id="KW-1133">Transmembrane helix</keyword>
<keyword evidence="1 4" id="KW-0732">Signal</keyword>
<organism evidence="6">
    <name type="scientific">Paralichthys olivaceus</name>
    <name type="common">Bastard halibut</name>
    <name type="synonym">Hippoglossus olivaceus</name>
    <dbReference type="NCBI Taxonomy" id="8255"/>
    <lineage>
        <taxon>Eukaryota</taxon>
        <taxon>Metazoa</taxon>
        <taxon>Chordata</taxon>
        <taxon>Craniata</taxon>
        <taxon>Vertebrata</taxon>
        <taxon>Euteleostomi</taxon>
        <taxon>Actinopterygii</taxon>
        <taxon>Neopterygii</taxon>
        <taxon>Teleostei</taxon>
        <taxon>Neoteleostei</taxon>
        <taxon>Acanthomorphata</taxon>
        <taxon>Carangaria</taxon>
        <taxon>Pleuronectiformes</taxon>
        <taxon>Pleuronectoidei</taxon>
        <taxon>Paralichthyidae</taxon>
        <taxon>Paralichthys</taxon>
    </lineage>
</organism>
<dbReference type="GO" id="GO:0007166">
    <property type="term" value="P:cell surface receptor signaling pathway"/>
    <property type="evidence" value="ECO:0007669"/>
    <property type="project" value="TreeGrafter"/>
</dbReference>
<dbReference type="AlphaFoldDB" id="A0A451FD47"/>
<dbReference type="SUPFAM" id="SSF48726">
    <property type="entry name" value="Immunoglobulin"/>
    <property type="match status" value="3"/>
</dbReference>
<sequence>MKTTLLFLLTFINQTSADNRALLSLTSDSREYFQYENIRLKCQHVDSDDWTVWKYTTDGLKMSQCGESWGSQVTSTCYMKTVKQSDSGVYWCQSKQGHSSNPVNITITSGSVILQSPVLPVAAGDNITLLCKKKTGPSNLPATFNKNGFQIRETPKGHMTIHNFSKQDEGAYECNVSAQEKSQLAWLLIKDDLGPVSLSVSPDWSQLKKYENLTLNCANYSHSHGWTIKRSTSTSESLSNCEDWGNHTPTGCLIKSVKEADTAIYWCESPARQRSTSINITVHNGPVILRSPALPVAAKENVTLFCIITTSPDNHPAVFYKNGVFLRETPTHQMTIHFVSKSDEGVYKCKINDKESPPAQLFVTGGVKDGSIQHSLITLVIIRIVVILPYVVSTLLLVFVCRQRSTEIARPVSLTKPPPGEDDEGLEHDVVADITTEHHF</sequence>
<dbReference type="GO" id="GO:0004888">
    <property type="term" value="F:transmembrane signaling receptor activity"/>
    <property type="evidence" value="ECO:0007669"/>
    <property type="project" value="TreeGrafter"/>
</dbReference>
<dbReference type="InterPro" id="IPR050488">
    <property type="entry name" value="Ig_Fc_receptor"/>
</dbReference>
<reference evidence="6" key="1">
    <citation type="journal article" date="2019" name="Fish Shellfish Immunol.">
        <title>Identification and expression analysis of Fc receptor-like proteins in Japanese flounder (Paralichthys olivaceus).</title>
        <authorList>
            <person name="Jirapongpairoj W."/>
            <person name="Hirono I."/>
            <person name="Kondo H."/>
        </authorList>
    </citation>
    <scope>NUCLEOTIDE SEQUENCE</scope>
</reference>
<dbReference type="InterPro" id="IPR007110">
    <property type="entry name" value="Ig-like_dom"/>
</dbReference>
<evidence type="ECO:0000256" key="2">
    <source>
        <dbReference type="ARBA" id="ARBA00023157"/>
    </source>
</evidence>
<evidence type="ECO:0000256" key="4">
    <source>
        <dbReference type="SAM" id="SignalP"/>
    </source>
</evidence>
<dbReference type="PANTHER" id="PTHR11481:SF64">
    <property type="entry name" value="FC RECEPTOR-LIKE PROTEIN 4"/>
    <property type="match status" value="1"/>
</dbReference>